<evidence type="ECO:0000313" key="1">
    <source>
        <dbReference type="EMBL" id="CAI8600921.1"/>
    </source>
</evidence>
<sequence>MKKLQESVAVKIASEFGDLSLKNHVQIIHFNGNVFCYEGRPCNYSALLIAFIGHQLHNYHYLKTKCASNIDDVDKTLEYCIYCRLDTVNCLRWRMIAVLFANGLVLKWKESFPNCAYVSNDRIPKEIVI</sequence>
<keyword evidence="2" id="KW-1185">Reference proteome</keyword>
<protein>
    <submittedName>
        <fullName evidence="1">Uncharacterized protein</fullName>
    </submittedName>
</protein>
<evidence type="ECO:0000313" key="2">
    <source>
        <dbReference type="Proteomes" id="UP001157006"/>
    </source>
</evidence>
<gene>
    <name evidence="1" type="ORF">VFH_II247200</name>
</gene>
<reference evidence="1 2" key="1">
    <citation type="submission" date="2023-01" db="EMBL/GenBank/DDBJ databases">
        <authorList>
            <person name="Kreplak J."/>
        </authorList>
    </citation>
    <scope>NUCLEOTIDE SEQUENCE [LARGE SCALE GENOMIC DNA]</scope>
</reference>
<dbReference type="Proteomes" id="UP001157006">
    <property type="component" value="Chromosome 2"/>
</dbReference>
<dbReference type="EMBL" id="OX451737">
    <property type="protein sequence ID" value="CAI8600921.1"/>
    <property type="molecule type" value="Genomic_DNA"/>
</dbReference>
<accession>A0AAV0ZTG5</accession>
<proteinExistence type="predicted"/>
<dbReference type="AlphaFoldDB" id="A0AAV0ZTG5"/>
<organism evidence="1 2">
    <name type="scientific">Vicia faba</name>
    <name type="common">Broad bean</name>
    <name type="synonym">Faba vulgaris</name>
    <dbReference type="NCBI Taxonomy" id="3906"/>
    <lineage>
        <taxon>Eukaryota</taxon>
        <taxon>Viridiplantae</taxon>
        <taxon>Streptophyta</taxon>
        <taxon>Embryophyta</taxon>
        <taxon>Tracheophyta</taxon>
        <taxon>Spermatophyta</taxon>
        <taxon>Magnoliopsida</taxon>
        <taxon>eudicotyledons</taxon>
        <taxon>Gunneridae</taxon>
        <taxon>Pentapetalae</taxon>
        <taxon>rosids</taxon>
        <taxon>fabids</taxon>
        <taxon>Fabales</taxon>
        <taxon>Fabaceae</taxon>
        <taxon>Papilionoideae</taxon>
        <taxon>50 kb inversion clade</taxon>
        <taxon>NPAAA clade</taxon>
        <taxon>Hologalegina</taxon>
        <taxon>IRL clade</taxon>
        <taxon>Fabeae</taxon>
        <taxon>Vicia</taxon>
    </lineage>
</organism>
<name>A0AAV0ZTG5_VICFA</name>